<name>A0AAD8GNN7_9APIA</name>
<accession>A0AAD8GNN7</accession>
<reference evidence="1" key="1">
    <citation type="submission" date="2023-02" db="EMBL/GenBank/DDBJ databases">
        <title>Genome of toxic invasive species Heracleum sosnowskyi carries increased number of genes despite the absence of recent whole-genome duplications.</title>
        <authorList>
            <person name="Schelkunov M."/>
            <person name="Shtratnikova V."/>
            <person name="Makarenko M."/>
            <person name="Klepikova A."/>
            <person name="Omelchenko D."/>
            <person name="Novikova G."/>
            <person name="Obukhova E."/>
            <person name="Bogdanov V."/>
            <person name="Penin A."/>
            <person name="Logacheva M."/>
        </authorList>
    </citation>
    <scope>NUCLEOTIDE SEQUENCE</scope>
    <source>
        <strain evidence="1">Hsosn_3</strain>
        <tissue evidence="1">Leaf</tissue>
    </source>
</reference>
<evidence type="ECO:0008006" key="3">
    <source>
        <dbReference type="Google" id="ProtNLM"/>
    </source>
</evidence>
<evidence type="ECO:0000313" key="2">
    <source>
        <dbReference type="Proteomes" id="UP001237642"/>
    </source>
</evidence>
<organism evidence="1 2">
    <name type="scientific">Heracleum sosnowskyi</name>
    <dbReference type="NCBI Taxonomy" id="360622"/>
    <lineage>
        <taxon>Eukaryota</taxon>
        <taxon>Viridiplantae</taxon>
        <taxon>Streptophyta</taxon>
        <taxon>Embryophyta</taxon>
        <taxon>Tracheophyta</taxon>
        <taxon>Spermatophyta</taxon>
        <taxon>Magnoliopsida</taxon>
        <taxon>eudicotyledons</taxon>
        <taxon>Gunneridae</taxon>
        <taxon>Pentapetalae</taxon>
        <taxon>asterids</taxon>
        <taxon>campanulids</taxon>
        <taxon>Apiales</taxon>
        <taxon>Apiaceae</taxon>
        <taxon>Apioideae</taxon>
        <taxon>apioid superclade</taxon>
        <taxon>Tordylieae</taxon>
        <taxon>Tordyliinae</taxon>
        <taxon>Heracleum</taxon>
    </lineage>
</organism>
<dbReference type="PANTHER" id="PTHR10492:SF93">
    <property type="entry name" value="ATP-DEPENDENT DNA HELICASE"/>
    <property type="match status" value="1"/>
</dbReference>
<comment type="caution">
    <text evidence="1">The sequence shown here is derived from an EMBL/GenBank/DDBJ whole genome shotgun (WGS) entry which is preliminary data.</text>
</comment>
<dbReference type="Proteomes" id="UP001237642">
    <property type="component" value="Unassembled WGS sequence"/>
</dbReference>
<protein>
    <recommendedName>
        <fullName evidence="3">ATP-dependent DNA helicase</fullName>
    </recommendedName>
</protein>
<dbReference type="EMBL" id="JAUIZM010000047">
    <property type="protein sequence ID" value="KAK1351311.1"/>
    <property type="molecule type" value="Genomic_DNA"/>
</dbReference>
<reference evidence="1" key="2">
    <citation type="submission" date="2023-05" db="EMBL/GenBank/DDBJ databases">
        <authorList>
            <person name="Schelkunov M.I."/>
        </authorList>
    </citation>
    <scope>NUCLEOTIDE SEQUENCE</scope>
    <source>
        <strain evidence="1">Hsosn_3</strain>
        <tissue evidence="1">Leaf</tissue>
    </source>
</reference>
<dbReference type="PANTHER" id="PTHR10492">
    <property type="match status" value="1"/>
</dbReference>
<proteinExistence type="predicted"/>
<sequence>MRIEKNVPKVTIDGRKVQFQDWVLALGDGSEPAFLLDEDTEPSWIKIPEELRLRYNGDPMDAIVNEVYGDLHHMHGKIEYLRDRAILTPLNEFVEYVNNNVLHKLPGDFKAYKSCDSICKASSSGIIDEVLYPPEYLNSLKFSGVPNHEIQLKKL</sequence>
<dbReference type="AlphaFoldDB" id="A0AAD8GNN7"/>
<keyword evidence="2" id="KW-1185">Reference proteome</keyword>
<evidence type="ECO:0000313" key="1">
    <source>
        <dbReference type="EMBL" id="KAK1351311.1"/>
    </source>
</evidence>
<gene>
    <name evidence="1" type="ORF">POM88_054475</name>
</gene>